<sequence>MKIGRHSLSAVLLTLAFVAAALVLGSAGQAARATVPAPQAAQAPVQAQVLPGQAAAQARSADDTTPPTRPTGLRHCPVPLAPTYQPGYASICWYASSDGSGIAGYDLYRLDVEGFVKAATTTSTVGGFSGELNRMYTIYVVARDTAGNVSAPSELITVPAVTGMTPSPSPSPTAFPDNQPPSRPAGLSDGCLADFAGVSFCWQPSTDNIGVVAYDIYRETATAYLKVGTRQTAPFLHFTETGLETGKRYNYFVVARDVANNISLPSAILSALAREGMPSPSPSPTGSCTVTYRATTWNTGLNAEITIRNTGATAIDGWTLTLEYASPAPRLASGWSATWTQDGARISGTHQQWNKTIPAGTSTQVGFTATHGGTAAAPAKVALNGATCVTG</sequence>
<dbReference type="GO" id="GO:0005975">
    <property type="term" value="P:carbohydrate metabolic process"/>
    <property type="evidence" value="ECO:0007669"/>
    <property type="project" value="InterPro"/>
</dbReference>
<feature type="compositionally biased region" description="Pro residues" evidence="1">
    <location>
        <begin position="167"/>
        <end position="183"/>
    </location>
</feature>
<dbReference type="GO" id="GO:0030247">
    <property type="term" value="F:polysaccharide binding"/>
    <property type="evidence" value="ECO:0007669"/>
    <property type="project" value="UniProtKB-UniRule"/>
</dbReference>
<dbReference type="InterPro" id="IPR001919">
    <property type="entry name" value="CBD2"/>
</dbReference>
<dbReference type="Gene3D" id="2.60.40.10">
    <property type="entry name" value="Immunoglobulins"/>
    <property type="match status" value="2"/>
</dbReference>
<dbReference type="InterPro" id="IPR008965">
    <property type="entry name" value="CBM2/CBM3_carb-bd_dom_sf"/>
</dbReference>
<accession>A0A7W7G9E8</accession>
<evidence type="ECO:0000313" key="4">
    <source>
        <dbReference type="EMBL" id="MBB4700464.1"/>
    </source>
</evidence>
<dbReference type="SUPFAM" id="SSF49384">
    <property type="entry name" value="Carbohydrate-binding domain"/>
    <property type="match status" value="1"/>
</dbReference>
<proteinExistence type="predicted"/>
<dbReference type="SMART" id="SM00637">
    <property type="entry name" value="CBD_II"/>
    <property type="match status" value="1"/>
</dbReference>
<dbReference type="Proteomes" id="UP000542210">
    <property type="component" value="Unassembled WGS sequence"/>
</dbReference>
<evidence type="ECO:0000259" key="3">
    <source>
        <dbReference type="PROSITE" id="PS51173"/>
    </source>
</evidence>
<keyword evidence="5" id="KW-1185">Reference proteome</keyword>
<dbReference type="InterPro" id="IPR012291">
    <property type="entry name" value="CBM2_carb-bd_dom_sf"/>
</dbReference>
<dbReference type="GO" id="GO:0016162">
    <property type="term" value="F:cellulose 1,4-beta-cellobiosidase activity"/>
    <property type="evidence" value="ECO:0007669"/>
    <property type="project" value="UniProtKB-EC"/>
</dbReference>
<feature type="region of interest" description="Disordered" evidence="1">
    <location>
        <begin position="54"/>
        <end position="76"/>
    </location>
</feature>
<reference evidence="4 5" key="1">
    <citation type="submission" date="2020-08" db="EMBL/GenBank/DDBJ databases">
        <title>Sequencing the genomes of 1000 actinobacteria strains.</title>
        <authorList>
            <person name="Klenk H.-P."/>
        </authorList>
    </citation>
    <scope>NUCLEOTIDE SEQUENCE [LARGE SCALE GENOMIC DNA]</scope>
    <source>
        <strain evidence="4 5">DSM 45784</strain>
    </source>
</reference>
<keyword evidence="4" id="KW-0378">Hydrolase</keyword>
<dbReference type="Gene3D" id="2.60.40.290">
    <property type="match status" value="1"/>
</dbReference>
<dbReference type="RefSeq" id="WP_184878709.1">
    <property type="nucleotide sequence ID" value="NZ_BOOV01000034.1"/>
</dbReference>
<dbReference type="EC" id="3.2.1.91" evidence="4"/>
<keyword evidence="2" id="KW-0732">Signal</keyword>
<name>A0A7W7G9E8_9ACTN</name>
<organism evidence="4 5">
    <name type="scientific">Sphaerisporangium siamense</name>
    <dbReference type="NCBI Taxonomy" id="795645"/>
    <lineage>
        <taxon>Bacteria</taxon>
        <taxon>Bacillati</taxon>
        <taxon>Actinomycetota</taxon>
        <taxon>Actinomycetes</taxon>
        <taxon>Streptosporangiales</taxon>
        <taxon>Streptosporangiaceae</taxon>
        <taxon>Sphaerisporangium</taxon>
    </lineage>
</organism>
<dbReference type="AlphaFoldDB" id="A0A7W7G9E8"/>
<evidence type="ECO:0000256" key="2">
    <source>
        <dbReference type="SAM" id="SignalP"/>
    </source>
</evidence>
<evidence type="ECO:0000256" key="1">
    <source>
        <dbReference type="SAM" id="MobiDB-lite"/>
    </source>
</evidence>
<feature type="region of interest" description="Disordered" evidence="1">
    <location>
        <begin position="162"/>
        <end position="186"/>
    </location>
</feature>
<dbReference type="EMBL" id="JACHND010000001">
    <property type="protein sequence ID" value="MBB4700464.1"/>
    <property type="molecule type" value="Genomic_DNA"/>
</dbReference>
<dbReference type="Pfam" id="PF00553">
    <property type="entry name" value="CBM_2"/>
    <property type="match status" value="1"/>
</dbReference>
<comment type="caution">
    <text evidence="4">The sequence shown here is derived from an EMBL/GenBank/DDBJ whole genome shotgun (WGS) entry which is preliminary data.</text>
</comment>
<feature type="chain" id="PRO_5039526735" evidence="2">
    <location>
        <begin position="22"/>
        <end position="391"/>
    </location>
</feature>
<feature type="signal peptide" evidence="2">
    <location>
        <begin position="1"/>
        <end position="21"/>
    </location>
</feature>
<evidence type="ECO:0000313" key="5">
    <source>
        <dbReference type="Proteomes" id="UP000542210"/>
    </source>
</evidence>
<feature type="domain" description="CBM2" evidence="3">
    <location>
        <begin position="281"/>
        <end position="391"/>
    </location>
</feature>
<dbReference type="SUPFAM" id="SSF49265">
    <property type="entry name" value="Fibronectin type III"/>
    <property type="match status" value="2"/>
</dbReference>
<protein>
    <submittedName>
        <fullName evidence="4">Cellulose 1,4-beta-cellobiosidase</fullName>
        <ecNumber evidence="4">3.2.1.91</ecNumber>
    </submittedName>
</protein>
<gene>
    <name evidence="4" type="ORF">BJ982_002008</name>
</gene>
<keyword evidence="4" id="KW-0326">Glycosidase</keyword>
<dbReference type="InterPro" id="IPR013783">
    <property type="entry name" value="Ig-like_fold"/>
</dbReference>
<dbReference type="InterPro" id="IPR036116">
    <property type="entry name" value="FN3_sf"/>
</dbReference>
<dbReference type="PROSITE" id="PS51173">
    <property type="entry name" value="CBM2"/>
    <property type="match status" value="1"/>
</dbReference>